<dbReference type="AlphaFoldDB" id="A0A9N9GUF8"/>
<reference evidence="3" key="1">
    <citation type="submission" date="2021-06" db="EMBL/GenBank/DDBJ databases">
        <authorList>
            <person name="Kallberg Y."/>
            <person name="Tangrot J."/>
            <person name="Rosling A."/>
        </authorList>
    </citation>
    <scope>NUCLEOTIDE SEQUENCE</scope>
    <source>
        <strain evidence="3">CL551</strain>
    </source>
</reference>
<sequence>MDELTEETLKIKAAEIVSHLYPDKTILTFSTGWFQKFKKYHSIWQFVVHGESGLADTAAINNALPDLHCLISIYAPENMFNVDETEGKKVDKQCLTVVACVNTSGSEKLLFWIISKYAWPHYFKRVNICLLGCEYRANIKAWMNVTLFNEWLHWFSIRMAGRQVLLLMNNCSAHTADILDIANTEIKFLPPNITLKLQPLDSRIIRILKAHYHCHQALQMLELFSTGLQTEQSKLDILNMINIIMSAWELNMTANTIANFAKCTRKNQVYRYDSRQKLVNYDNEQEICEVQMKKEFFASLGSRNLVANEEESGDSTVEHPYYTFKQVHKALRFCKAMQFKRARLPDMFTRQFTD</sequence>
<accession>A0A9N9GUF8</accession>
<dbReference type="GO" id="GO:0003677">
    <property type="term" value="F:DNA binding"/>
    <property type="evidence" value="ECO:0007669"/>
    <property type="project" value="UniProtKB-KW"/>
</dbReference>
<dbReference type="OrthoDB" id="2446582at2759"/>
<dbReference type="GO" id="GO:0005634">
    <property type="term" value="C:nucleus"/>
    <property type="evidence" value="ECO:0007669"/>
    <property type="project" value="TreeGrafter"/>
</dbReference>
<dbReference type="Pfam" id="PF03221">
    <property type="entry name" value="HTH_Tnp_Tc5"/>
    <property type="match status" value="1"/>
</dbReference>
<organism evidence="3 4">
    <name type="scientific">Acaulospora morrowiae</name>
    <dbReference type="NCBI Taxonomy" id="94023"/>
    <lineage>
        <taxon>Eukaryota</taxon>
        <taxon>Fungi</taxon>
        <taxon>Fungi incertae sedis</taxon>
        <taxon>Mucoromycota</taxon>
        <taxon>Glomeromycotina</taxon>
        <taxon>Glomeromycetes</taxon>
        <taxon>Diversisporales</taxon>
        <taxon>Acaulosporaceae</taxon>
        <taxon>Acaulospora</taxon>
    </lineage>
</organism>
<dbReference type="InterPro" id="IPR006600">
    <property type="entry name" value="HTH_CenpB_DNA-bd_dom"/>
</dbReference>
<keyword evidence="1" id="KW-0238">DNA-binding</keyword>
<dbReference type="Gene3D" id="1.10.10.60">
    <property type="entry name" value="Homeodomain-like"/>
    <property type="match status" value="1"/>
</dbReference>
<dbReference type="EMBL" id="CAJVPV010008078">
    <property type="protein sequence ID" value="CAG8626159.1"/>
    <property type="molecule type" value="Genomic_DNA"/>
</dbReference>
<proteinExistence type="predicted"/>
<keyword evidence="4" id="KW-1185">Reference proteome</keyword>
<evidence type="ECO:0000259" key="2">
    <source>
        <dbReference type="PROSITE" id="PS51253"/>
    </source>
</evidence>
<evidence type="ECO:0000313" key="4">
    <source>
        <dbReference type="Proteomes" id="UP000789342"/>
    </source>
</evidence>
<evidence type="ECO:0000313" key="3">
    <source>
        <dbReference type="EMBL" id="CAG8626159.1"/>
    </source>
</evidence>
<dbReference type="InterPro" id="IPR050863">
    <property type="entry name" value="CenT-Element_Derived"/>
</dbReference>
<dbReference type="PROSITE" id="PS51253">
    <property type="entry name" value="HTH_CENPB"/>
    <property type="match status" value="1"/>
</dbReference>
<protein>
    <submittedName>
        <fullName evidence="3">11672_t:CDS:1</fullName>
    </submittedName>
</protein>
<dbReference type="PANTHER" id="PTHR19303:SF73">
    <property type="entry name" value="PROTEIN PDC2"/>
    <property type="match status" value="1"/>
</dbReference>
<comment type="caution">
    <text evidence="3">The sequence shown here is derived from an EMBL/GenBank/DDBJ whole genome shotgun (WGS) entry which is preliminary data.</text>
</comment>
<feature type="domain" description="HTH CENPB-type" evidence="2">
    <location>
        <begin position="1"/>
        <end position="47"/>
    </location>
</feature>
<dbReference type="InterPro" id="IPR004875">
    <property type="entry name" value="DDE_SF_endonuclease_dom"/>
</dbReference>
<dbReference type="Pfam" id="PF03184">
    <property type="entry name" value="DDE_1"/>
    <property type="match status" value="1"/>
</dbReference>
<name>A0A9N9GUF8_9GLOM</name>
<evidence type="ECO:0000256" key="1">
    <source>
        <dbReference type="ARBA" id="ARBA00023125"/>
    </source>
</evidence>
<gene>
    <name evidence="3" type="ORF">AMORRO_LOCUS8879</name>
</gene>
<dbReference type="PANTHER" id="PTHR19303">
    <property type="entry name" value="TRANSPOSON"/>
    <property type="match status" value="1"/>
</dbReference>
<dbReference type="Proteomes" id="UP000789342">
    <property type="component" value="Unassembled WGS sequence"/>
</dbReference>